<sequence length="413" mass="44467">MTMTGESLAIAFIHPSHPESEGTGATHSATRIVSELADRGHDVTVYCRERPPEDAAVDPAIELRSLDRSGYPYHTGFQLNDAIRDRAAEFGAYDVVHSYVMNAMPALGEAVADTDAATVVTLNAYGAVCPKNDLRYMDREACASNGLAKCAACTVATSGGHDEYSAPYRAASRLGYLELVRRGEAVADRIDGYHALSPHLKSTYADFGFPADRLAVIPNLLDDRFDRPHESDFRPPYDLLYVGALAEHKGVDRLIPILAALNRRHEADFRLTVVGDGGKQSQLAAAAEREGVGSAVAFTGWVPNADLPALFADHDCFVYPGQWDEPFGRVFLEALATGTPVVASDVGSVADIVGDGGRVTDGSVEEFVETIGALTAGDDLPTLSERAKETVDAYRPSTVVPQFERLYERCLDG</sequence>
<dbReference type="AlphaFoldDB" id="M0DVG2"/>
<feature type="domain" description="Glycosyl transferase family 1" evidence="1">
    <location>
        <begin position="235"/>
        <end position="378"/>
    </location>
</feature>
<proteinExistence type="predicted"/>
<dbReference type="Pfam" id="PF13579">
    <property type="entry name" value="Glyco_trans_4_4"/>
    <property type="match status" value="1"/>
</dbReference>
<feature type="domain" description="Glycosyltransferase subfamily 4-like N-terminal" evidence="2">
    <location>
        <begin position="23"/>
        <end position="219"/>
    </location>
</feature>
<dbReference type="InterPro" id="IPR028098">
    <property type="entry name" value="Glyco_trans_4-like_N"/>
</dbReference>
<dbReference type="PANTHER" id="PTHR45947:SF3">
    <property type="entry name" value="SULFOQUINOVOSYL TRANSFERASE SQD2"/>
    <property type="match status" value="1"/>
</dbReference>
<dbReference type="Pfam" id="PF00534">
    <property type="entry name" value="Glycos_transf_1"/>
    <property type="match status" value="1"/>
</dbReference>
<dbReference type="CDD" id="cd03801">
    <property type="entry name" value="GT4_PimA-like"/>
    <property type="match status" value="1"/>
</dbReference>
<reference evidence="3 4" key="1">
    <citation type="journal article" date="2014" name="PLoS Genet.">
        <title>Phylogenetically driven sequencing of extremely halophilic archaea reveals strategies for static and dynamic osmo-response.</title>
        <authorList>
            <person name="Becker E.A."/>
            <person name="Seitzer P.M."/>
            <person name="Tritt A."/>
            <person name="Larsen D."/>
            <person name="Krusor M."/>
            <person name="Yao A.I."/>
            <person name="Wu D."/>
            <person name="Madern D."/>
            <person name="Eisen J.A."/>
            <person name="Darling A.E."/>
            <person name="Facciotti M.T."/>
        </authorList>
    </citation>
    <scope>NUCLEOTIDE SEQUENCE [LARGE SCALE GENOMIC DNA]</scope>
    <source>
        <strain evidence="3 4">DSM 1137</strain>
    </source>
</reference>
<evidence type="ECO:0000313" key="3">
    <source>
        <dbReference type="EMBL" id="ELZ38089.1"/>
    </source>
</evidence>
<accession>M0DVG2</accession>
<evidence type="ECO:0000313" key="4">
    <source>
        <dbReference type="Proteomes" id="UP000011514"/>
    </source>
</evidence>
<evidence type="ECO:0000259" key="1">
    <source>
        <dbReference type="Pfam" id="PF00534"/>
    </source>
</evidence>
<keyword evidence="4" id="KW-1185">Reference proteome</keyword>
<dbReference type="PATRIC" id="fig|1227484.4.peg.2144"/>
<dbReference type="STRING" id="1227484.C471_10911"/>
<organism evidence="3 4">
    <name type="scientific">Halorubrum saccharovorum DSM 1137</name>
    <dbReference type="NCBI Taxonomy" id="1227484"/>
    <lineage>
        <taxon>Archaea</taxon>
        <taxon>Methanobacteriati</taxon>
        <taxon>Methanobacteriota</taxon>
        <taxon>Stenosarchaea group</taxon>
        <taxon>Halobacteria</taxon>
        <taxon>Halobacteriales</taxon>
        <taxon>Haloferacaceae</taxon>
        <taxon>Halorubrum</taxon>
    </lineage>
</organism>
<dbReference type="GO" id="GO:0016757">
    <property type="term" value="F:glycosyltransferase activity"/>
    <property type="evidence" value="ECO:0007669"/>
    <property type="project" value="InterPro"/>
</dbReference>
<dbReference type="Proteomes" id="UP000011514">
    <property type="component" value="Unassembled WGS sequence"/>
</dbReference>
<dbReference type="InterPro" id="IPR050194">
    <property type="entry name" value="Glycosyltransferase_grp1"/>
</dbReference>
<dbReference type="EMBL" id="AOJE01000058">
    <property type="protein sequence ID" value="ELZ38089.1"/>
    <property type="molecule type" value="Genomic_DNA"/>
</dbReference>
<dbReference type="Gene3D" id="3.40.50.2000">
    <property type="entry name" value="Glycogen Phosphorylase B"/>
    <property type="match status" value="2"/>
</dbReference>
<dbReference type="SUPFAM" id="SSF53756">
    <property type="entry name" value="UDP-Glycosyltransferase/glycogen phosphorylase"/>
    <property type="match status" value="1"/>
</dbReference>
<gene>
    <name evidence="3" type="ORF">C471_10911</name>
</gene>
<name>M0DVG2_9EURY</name>
<keyword evidence="3" id="KW-0808">Transferase</keyword>
<dbReference type="InterPro" id="IPR001296">
    <property type="entry name" value="Glyco_trans_1"/>
</dbReference>
<dbReference type="PANTHER" id="PTHR45947">
    <property type="entry name" value="SULFOQUINOVOSYL TRANSFERASE SQD2"/>
    <property type="match status" value="1"/>
</dbReference>
<dbReference type="eggNOG" id="arCOG01408">
    <property type="taxonomic scope" value="Archaea"/>
</dbReference>
<evidence type="ECO:0000259" key="2">
    <source>
        <dbReference type="Pfam" id="PF13579"/>
    </source>
</evidence>
<comment type="caution">
    <text evidence="3">The sequence shown here is derived from an EMBL/GenBank/DDBJ whole genome shotgun (WGS) entry which is preliminary data.</text>
</comment>
<protein>
    <submittedName>
        <fullName evidence="3">Glycosyltransferase, type 1</fullName>
    </submittedName>
</protein>